<dbReference type="PANTHER" id="PTHR30055:SF234">
    <property type="entry name" value="HTH-TYPE TRANSCRIPTIONAL REGULATOR BETI"/>
    <property type="match status" value="1"/>
</dbReference>
<keyword evidence="3" id="KW-0804">Transcription</keyword>
<dbReference type="PRINTS" id="PR00455">
    <property type="entry name" value="HTHTETR"/>
</dbReference>
<keyword evidence="7" id="KW-1185">Reference proteome</keyword>
<dbReference type="InterPro" id="IPR009057">
    <property type="entry name" value="Homeodomain-like_sf"/>
</dbReference>
<dbReference type="PROSITE" id="PS50977">
    <property type="entry name" value="HTH_TETR_2"/>
    <property type="match status" value="1"/>
</dbReference>
<keyword evidence="2 4" id="KW-0238">DNA-binding</keyword>
<dbReference type="SUPFAM" id="SSF48498">
    <property type="entry name" value="Tetracyclin repressor-like, C-terminal domain"/>
    <property type="match status" value="1"/>
</dbReference>
<dbReference type="Gene3D" id="1.10.357.10">
    <property type="entry name" value="Tetracycline Repressor, domain 2"/>
    <property type="match status" value="1"/>
</dbReference>
<evidence type="ECO:0000256" key="4">
    <source>
        <dbReference type="PROSITE-ProRule" id="PRU00335"/>
    </source>
</evidence>
<gene>
    <name evidence="6" type="ORF">J2800_003324</name>
</gene>
<dbReference type="Pfam" id="PF00440">
    <property type="entry name" value="TetR_N"/>
    <property type="match status" value="1"/>
</dbReference>
<sequence>MRADARKNRERLIEVAVELVLEVGGEPARDAVAARAGVGIGTLYRHFPDRQSLLHAAVRHVLERSISAGEDLVETVPDGVDALRRYMHVALDNGIGAVNIIHPLLERRDWPDLHARAVKLMQTLVSGAVRDGPLRSDFSERDIVFALIRFARPLAVGLPPGEERALAHRHLDFYIDGLCVRQPRATA</sequence>
<dbReference type="InterPro" id="IPR036271">
    <property type="entry name" value="Tet_transcr_reg_TetR-rel_C_sf"/>
</dbReference>
<dbReference type="Proteomes" id="UP001262754">
    <property type="component" value="Unassembled WGS sequence"/>
</dbReference>
<dbReference type="SUPFAM" id="SSF46689">
    <property type="entry name" value="Homeodomain-like"/>
    <property type="match status" value="1"/>
</dbReference>
<proteinExistence type="predicted"/>
<dbReference type="RefSeq" id="WP_162251637.1">
    <property type="nucleotide sequence ID" value="NZ_BMLD01000001.1"/>
</dbReference>
<protein>
    <submittedName>
        <fullName evidence="6">AcrR family transcriptional regulator</fullName>
    </submittedName>
</protein>
<evidence type="ECO:0000313" key="7">
    <source>
        <dbReference type="Proteomes" id="UP001262754"/>
    </source>
</evidence>
<dbReference type="InterPro" id="IPR050109">
    <property type="entry name" value="HTH-type_TetR-like_transc_reg"/>
</dbReference>
<dbReference type="InterPro" id="IPR001647">
    <property type="entry name" value="HTH_TetR"/>
</dbReference>
<name>A0ABU1N276_9CAUL</name>
<feature type="DNA-binding region" description="H-T-H motif" evidence="4">
    <location>
        <begin position="28"/>
        <end position="47"/>
    </location>
</feature>
<evidence type="ECO:0000256" key="2">
    <source>
        <dbReference type="ARBA" id="ARBA00023125"/>
    </source>
</evidence>
<comment type="caution">
    <text evidence="6">The sequence shown here is derived from an EMBL/GenBank/DDBJ whole genome shotgun (WGS) entry which is preliminary data.</text>
</comment>
<dbReference type="PANTHER" id="PTHR30055">
    <property type="entry name" value="HTH-TYPE TRANSCRIPTIONAL REGULATOR RUTR"/>
    <property type="match status" value="1"/>
</dbReference>
<evidence type="ECO:0000259" key="5">
    <source>
        <dbReference type="PROSITE" id="PS50977"/>
    </source>
</evidence>
<dbReference type="EMBL" id="JAVDRL010000009">
    <property type="protein sequence ID" value="MDR6532566.1"/>
    <property type="molecule type" value="Genomic_DNA"/>
</dbReference>
<reference evidence="6 7" key="1">
    <citation type="submission" date="2023-07" db="EMBL/GenBank/DDBJ databases">
        <title>Sorghum-associated microbial communities from plants grown in Nebraska, USA.</title>
        <authorList>
            <person name="Schachtman D."/>
        </authorList>
    </citation>
    <scope>NUCLEOTIDE SEQUENCE [LARGE SCALE GENOMIC DNA]</scope>
    <source>
        <strain evidence="6 7">DS2154</strain>
    </source>
</reference>
<accession>A0ABU1N276</accession>
<organism evidence="6 7">
    <name type="scientific">Caulobacter rhizosphaerae</name>
    <dbReference type="NCBI Taxonomy" id="2010972"/>
    <lineage>
        <taxon>Bacteria</taxon>
        <taxon>Pseudomonadati</taxon>
        <taxon>Pseudomonadota</taxon>
        <taxon>Alphaproteobacteria</taxon>
        <taxon>Caulobacterales</taxon>
        <taxon>Caulobacteraceae</taxon>
        <taxon>Caulobacter</taxon>
    </lineage>
</organism>
<evidence type="ECO:0000313" key="6">
    <source>
        <dbReference type="EMBL" id="MDR6532566.1"/>
    </source>
</evidence>
<evidence type="ECO:0000256" key="3">
    <source>
        <dbReference type="ARBA" id="ARBA00023163"/>
    </source>
</evidence>
<keyword evidence="1" id="KW-0805">Transcription regulation</keyword>
<feature type="domain" description="HTH tetR-type" evidence="5">
    <location>
        <begin position="6"/>
        <end position="65"/>
    </location>
</feature>
<evidence type="ECO:0000256" key="1">
    <source>
        <dbReference type="ARBA" id="ARBA00023015"/>
    </source>
</evidence>